<dbReference type="HOGENOM" id="CLU_016890_9_4_6"/>
<feature type="domain" description="OmpA-like" evidence="10">
    <location>
        <begin position="55"/>
        <end position="171"/>
    </location>
</feature>
<evidence type="ECO:0000256" key="9">
    <source>
        <dbReference type="SAM" id="MobiDB-lite"/>
    </source>
</evidence>
<name>L0GRN2_9GAMM</name>
<comment type="subunit">
    <text evidence="8">The Tol-Pal system is composed of five core proteins: the inner membrane proteins TolA, TolQ and TolR, the periplasmic protein TolB and the outer membrane protein Pal. They form a network linking the inner and outer membranes and the peptidoglycan layer.</text>
</comment>
<dbReference type="PROSITE" id="PS51257">
    <property type="entry name" value="PROKAR_LIPOPROTEIN"/>
    <property type="match status" value="1"/>
</dbReference>
<evidence type="ECO:0000256" key="4">
    <source>
        <dbReference type="ARBA" id="ARBA00023139"/>
    </source>
</evidence>
<keyword evidence="1 8" id="KW-0132">Cell division</keyword>
<keyword evidence="2 8" id="KW-0732">Signal</keyword>
<accession>L0GRN2</accession>
<dbReference type="Pfam" id="PF00691">
    <property type="entry name" value="OmpA"/>
    <property type="match status" value="1"/>
</dbReference>
<keyword evidence="4 8" id="KW-0564">Palmitate</keyword>
<reference evidence="11 12" key="1">
    <citation type="submission" date="2011-09" db="EMBL/GenBank/DDBJ databases">
        <title>Complete sequence of chromosome of Thioflavicoccus mobilis 8321.</title>
        <authorList>
            <consortium name="US DOE Joint Genome Institute"/>
            <person name="Lucas S."/>
            <person name="Han J."/>
            <person name="Lapidus A."/>
            <person name="Cheng J.-F."/>
            <person name="Goodwin L."/>
            <person name="Pitluck S."/>
            <person name="Peters L."/>
            <person name="Ovchinnikova G."/>
            <person name="Lu M."/>
            <person name="Detter J.C."/>
            <person name="Han C."/>
            <person name="Tapia R."/>
            <person name="Land M."/>
            <person name="Hauser L."/>
            <person name="Kyrpides N."/>
            <person name="Ivanova N."/>
            <person name="Pagani I."/>
            <person name="Vogl K."/>
            <person name="Liu Z."/>
            <person name="Imhoff J."/>
            <person name="Thiel V."/>
            <person name="Frigaard N.-U."/>
            <person name="Bryant D."/>
            <person name="Woyke T."/>
        </authorList>
    </citation>
    <scope>NUCLEOTIDE SEQUENCE [LARGE SCALE GENOMIC DNA]</scope>
    <source>
        <strain evidence="11 12">8321</strain>
    </source>
</reference>
<dbReference type="RefSeq" id="WP_015279570.1">
    <property type="nucleotide sequence ID" value="NC_019940.1"/>
</dbReference>
<dbReference type="eggNOG" id="COG2885">
    <property type="taxonomic scope" value="Bacteria"/>
</dbReference>
<dbReference type="PATRIC" id="fig|765912.4.peg.563"/>
<keyword evidence="12" id="KW-1185">Reference proteome</keyword>
<dbReference type="InterPro" id="IPR039001">
    <property type="entry name" value="Pal"/>
</dbReference>
<proteinExistence type="inferred from homology"/>
<dbReference type="NCBIfam" id="TIGR02802">
    <property type="entry name" value="Pal_lipo"/>
    <property type="match status" value="1"/>
</dbReference>
<evidence type="ECO:0000256" key="5">
    <source>
        <dbReference type="ARBA" id="ARBA00023237"/>
    </source>
</evidence>
<evidence type="ECO:0000256" key="3">
    <source>
        <dbReference type="ARBA" id="ARBA00023136"/>
    </source>
</evidence>
<dbReference type="EMBL" id="CP003051">
    <property type="protein sequence ID" value="AGA89423.1"/>
    <property type="molecule type" value="Genomic_DNA"/>
</dbReference>
<feature type="region of interest" description="Disordered" evidence="9">
    <location>
        <begin position="20"/>
        <end position="55"/>
    </location>
</feature>
<dbReference type="AlphaFoldDB" id="L0GRN2"/>
<evidence type="ECO:0000256" key="1">
    <source>
        <dbReference type="ARBA" id="ARBA00022618"/>
    </source>
</evidence>
<evidence type="ECO:0000256" key="6">
    <source>
        <dbReference type="ARBA" id="ARBA00023288"/>
    </source>
</evidence>
<dbReference type="InterPro" id="IPR006664">
    <property type="entry name" value="OMP_bac"/>
</dbReference>
<dbReference type="STRING" id="765912.Thimo_0575"/>
<comment type="subcellular location">
    <subcellularLocation>
        <location evidence="8">Cell outer membrane</location>
        <topology evidence="8">Lipid-anchor</topology>
    </subcellularLocation>
</comment>
<dbReference type="PROSITE" id="PS51123">
    <property type="entry name" value="OMPA_2"/>
    <property type="match status" value="1"/>
</dbReference>
<evidence type="ECO:0000313" key="12">
    <source>
        <dbReference type="Proteomes" id="UP000010816"/>
    </source>
</evidence>
<dbReference type="Proteomes" id="UP000010816">
    <property type="component" value="Chromosome"/>
</dbReference>
<dbReference type="SUPFAM" id="SSF103088">
    <property type="entry name" value="OmpA-like"/>
    <property type="match status" value="1"/>
</dbReference>
<dbReference type="HAMAP" id="MF_02204">
    <property type="entry name" value="Pal"/>
    <property type="match status" value="1"/>
</dbReference>
<comment type="similarity">
    <text evidence="8">Belongs to the Pal lipoprotein family.</text>
</comment>
<evidence type="ECO:0000256" key="2">
    <source>
        <dbReference type="ARBA" id="ARBA00022729"/>
    </source>
</evidence>
<evidence type="ECO:0000313" key="11">
    <source>
        <dbReference type="EMBL" id="AGA89423.1"/>
    </source>
</evidence>
<dbReference type="GO" id="GO:0051301">
    <property type="term" value="P:cell division"/>
    <property type="evidence" value="ECO:0007669"/>
    <property type="project" value="UniProtKB-UniRule"/>
</dbReference>
<dbReference type="PANTHER" id="PTHR30329:SF21">
    <property type="entry name" value="LIPOPROTEIN YIAD-RELATED"/>
    <property type="match status" value="1"/>
</dbReference>
<evidence type="ECO:0000256" key="7">
    <source>
        <dbReference type="ARBA" id="ARBA00023306"/>
    </source>
</evidence>
<dbReference type="CDD" id="cd07185">
    <property type="entry name" value="OmpA_C-like"/>
    <property type="match status" value="1"/>
</dbReference>
<comment type="function">
    <text evidence="8">Part of the Tol-Pal system, which plays a role in outer membrane invagination during cell division and is important for maintaining outer membrane integrity.</text>
</comment>
<evidence type="ECO:0000256" key="8">
    <source>
        <dbReference type="HAMAP-Rule" id="MF_02204"/>
    </source>
</evidence>
<dbReference type="InterPro" id="IPR050330">
    <property type="entry name" value="Bact_OuterMem_StrucFunc"/>
</dbReference>
<keyword evidence="5 8" id="KW-0998">Cell outer membrane</keyword>
<dbReference type="InterPro" id="IPR006665">
    <property type="entry name" value="OmpA-like"/>
</dbReference>
<protein>
    <recommendedName>
        <fullName evidence="8">Peptidoglycan-associated lipoprotein</fullName>
        <shortName evidence="8">PAL</shortName>
    </recommendedName>
</protein>
<dbReference type="PRINTS" id="PR01021">
    <property type="entry name" value="OMPADOMAIN"/>
</dbReference>
<keyword evidence="7 8" id="KW-0131">Cell cycle</keyword>
<dbReference type="InterPro" id="IPR014169">
    <property type="entry name" value="Pal_lipo_C"/>
</dbReference>
<dbReference type="PANTHER" id="PTHR30329">
    <property type="entry name" value="STATOR ELEMENT OF FLAGELLAR MOTOR COMPLEX"/>
    <property type="match status" value="1"/>
</dbReference>
<dbReference type="KEGG" id="tmb:Thimo_0575"/>
<dbReference type="InterPro" id="IPR036737">
    <property type="entry name" value="OmpA-like_sf"/>
</dbReference>
<sequence length="171" mass="18812">MDRPVRPTLLLALTVLALGGCGTTPPKTPETPPSGNGTMTAGIDNGGVGQPAPWENPTSPIYRRVIYFGYDRSDILPEYVPLLRTHADWLAKHPDTRVTIEGHTDERGTREYNLALSDQRANAVRRFLITEGVREAQLDTLSYGEEKPASVGHGESSWSMNRRAELDYHGG</sequence>
<organism evidence="11 12">
    <name type="scientific">Thioflavicoccus mobilis 8321</name>
    <dbReference type="NCBI Taxonomy" id="765912"/>
    <lineage>
        <taxon>Bacteria</taxon>
        <taxon>Pseudomonadati</taxon>
        <taxon>Pseudomonadota</taxon>
        <taxon>Gammaproteobacteria</taxon>
        <taxon>Chromatiales</taxon>
        <taxon>Chromatiaceae</taxon>
        <taxon>Thioflavicoccus</taxon>
    </lineage>
</organism>
<keyword evidence="3 8" id="KW-0472">Membrane</keyword>
<dbReference type="GO" id="GO:0009279">
    <property type="term" value="C:cell outer membrane"/>
    <property type="evidence" value="ECO:0007669"/>
    <property type="project" value="UniProtKB-SubCell"/>
</dbReference>
<evidence type="ECO:0000259" key="10">
    <source>
        <dbReference type="PROSITE" id="PS51123"/>
    </source>
</evidence>
<gene>
    <name evidence="8" type="primary">pal</name>
    <name evidence="11" type="ORF">Thimo_0575</name>
</gene>
<keyword evidence="6 8" id="KW-0449">Lipoprotein</keyword>
<dbReference type="Gene3D" id="3.30.1330.60">
    <property type="entry name" value="OmpA-like domain"/>
    <property type="match status" value="1"/>
</dbReference>